<gene>
    <name evidence="1" type="ORF">H0P51_09805</name>
</gene>
<accession>A0A7D6IPX7</accession>
<reference evidence="2" key="3">
    <citation type="submission" date="2023-07" db="EMBL/GenBank/DDBJ databases">
        <title>Description of Mycobacterium gordonae subsp. intergordonae subsp.nov. and Mycobacterium gordonae subsp. gordonae subsp. nov.</title>
        <authorList>
            <person name="Huang H."/>
        </authorList>
    </citation>
    <scope>NUCLEOTIDE SEQUENCE [LARGE SCALE GENOMIC DNA]</scope>
    <source>
        <strain evidence="2">24</strain>
    </source>
</reference>
<reference evidence="1 2" key="2">
    <citation type="submission" date="2020-07" db="EMBL/GenBank/DDBJ databases">
        <authorList>
            <person name="Yu X."/>
        </authorList>
    </citation>
    <scope>NUCLEOTIDE SEQUENCE [LARGE SCALE GENOMIC DNA]</scope>
    <source>
        <strain evidence="2">24</strain>
    </source>
</reference>
<evidence type="ECO:0000313" key="1">
    <source>
        <dbReference type="EMBL" id="QLL09140.1"/>
    </source>
</evidence>
<dbReference type="Proteomes" id="UP000510682">
    <property type="component" value="Chromosome"/>
</dbReference>
<dbReference type="KEGG" id="mgor:H0P51_09805"/>
<evidence type="ECO:0000313" key="2">
    <source>
        <dbReference type="Proteomes" id="UP000510682"/>
    </source>
</evidence>
<protein>
    <submittedName>
        <fullName evidence="1">Uncharacterized protein</fullName>
    </submittedName>
</protein>
<dbReference type="EMBL" id="CP059165">
    <property type="protein sequence ID" value="QLL09140.1"/>
    <property type="molecule type" value="Genomic_DNA"/>
</dbReference>
<proteinExistence type="predicted"/>
<dbReference type="AlphaFoldDB" id="A0A7D6IPX7"/>
<dbReference type="RefSeq" id="WP_180917725.1">
    <property type="nucleotide sequence ID" value="NZ_CP059165.1"/>
</dbReference>
<sequence>MTWTLLHQRMALMKELIDLAATDPESALAQLSRPELAAEVTRLFGDEEGLLLSLRQRWLTALSAKLDQADYEGISSEQARADLVAAQPGLRALLDVAGRRSLRMRALSGGEQRVVDLFVGSMVDRLTVA</sequence>
<keyword evidence="2" id="KW-1185">Reference proteome</keyword>
<organism evidence="1 2">
    <name type="scientific">Mycobacterium vicinigordonae</name>
    <dbReference type="NCBI Taxonomy" id="1719132"/>
    <lineage>
        <taxon>Bacteria</taxon>
        <taxon>Bacillati</taxon>
        <taxon>Actinomycetota</taxon>
        <taxon>Actinomycetes</taxon>
        <taxon>Mycobacteriales</taxon>
        <taxon>Mycobacteriaceae</taxon>
        <taxon>Mycobacterium</taxon>
    </lineage>
</organism>
<name>A0A7D6IPX7_9MYCO</name>
<reference evidence="2" key="1">
    <citation type="submission" date="2020-07" db="EMBL/GenBank/DDBJ databases">
        <title>Description of Mycobacterium gordonae subsp. intergordonae subsp.nov. and Mycobacterium gordonae subsp. gordonae subsp. nov.</title>
        <authorList>
            <person name="Yu X."/>
        </authorList>
    </citation>
    <scope>NUCLEOTIDE SEQUENCE [LARGE SCALE GENOMIC DNA]</scope>
    <source>
        <strain evidence="2">24</strain>
    </source>
</reference>